<evidence type="ECO:0000313" key="1">
    <source>
        <dbReference type="EMBL" id="KAJ3547382.1"/>
    </source>
</evidence>
<protein>
    <submittedName>
        <fullName evidence="1">Uncharacterized protein</fullName>
    </submittedName>
</protein>
<comment type="caution">
    <text evidence="1">The sequence shown here is derived from an EMBL/GenBank/DDBJ whole genome shotgun (WGS) entry which is preliminary data.</text>
</comment>
<dbReference type="EMBL" id="JANRMS010000081">
    <property type="protein sequence ID" value="KAJ3547382.1"/>
    <property type="molecule type" value="Genomic_DNA"/>
</dbReference>
<evidence type="ECO:0000313" key="2">
    <source>
        <dbReference type="Proteomes" id="UP001148629"/>
    </source>
</evidence>
<sequence>MFAQHGVVPNESGQGFRLAARPRLEWALYYDKQTPTECYDRLTDISVPLQAIMPERPFAVPPKMFEADLHKMKQEVEVQWLQGTTHQIVYEKMDACAGFVADWLAKVAGEKRARLADGMNEKHLPFEPEDDRHGGTKPRPVGRL</sequence>
<accession>A0ACC1SWB1</accession>
<organism evidence="1 2">
    <name type="scientific">Fusarium decemcellulare</name>
    <dbReference type="NCBI Taxonomy" id="57161"/>
    <lineage>
        <taxon>Eukaryota</taxon>
        <taxon>Fungi</taxon>
        <taxon>Dikarya</taxon>
        <taxon>Ascomycota</taxon>
        <taxon>Pezizomycotina</taxon>
        <taxon>Sordariomycetes</taxon>
        <taxon>Hypocreomycetidae</taxon>
        <taxon>Hypocreales</taxon>
        <taxon>Nectriaceae</taxon>
        <taxon>Fusarium</taxon>
        <taxon>Fusarium decemcellulare species complex</taxon>
    </lineage>
</organism>
<reference evidence="1" key="1">
    <citation type="submission" date="2022-08" db="EMBL/GenBank/DDBJ databases">
        <title>Genome Sequence of Fusarium decemcellulare.</title>
        <authorList>
            <person name="Buettner E."/>
        </authorList>
    </citation>
    <scope>NUCLEOTIDE SEQUENCE</scope>
    <source>
        <strain evidence="1">Babe19</strain>
    </source>
</reference>
<keyword evidence="2" id="KW-1185">Reference proteome</keyword>
<name>A0ACC1SWB1_9HYPO</name>
<gene>
    <name evidence="1" type="ORF">NM208_g1537</name>
</gene>
<dbReference type="Proteomes" id="UP001148629">
    <property type="component" value="Unassembled WGS sequence"/>
</dbReference>
<proteinExistence type="predicted"/>